<proteinExistence type="predicted"/>
<name>A0ABU2B2C9_9MICC</name>
<feature type="chain" id="PRO_5045332269" description="Sensor domain-containing protein" evidence="1">
    <location>
        <begin position="18"/>
        <end position="223"/>
    </location>
</feature>
<protein>
    <recommendedName>
        <fullName evidence="4">Sensor domain-containing protein</fullName>
    </recommendedName>
</protein>
<sequence length="223" mass="23314">MKPAALLLLLAVLGLTACTDQPVEPEPAPTATVTETVTADPADQLPSEDELTDAIATVMGASDPAQLPQGAAALDELSAVLTAEGDEDDQSDGAQDTNSCPAAFETQPEIAGYGLAAAQDEDTADDQEETTGLAALGFESPERATALTDEIQDFAQTCEGYEIQPLTHHTDEAFQIRVTPADEPSTSVVLVRNTTWVYAVASTPATDVGLALTLIDQLEETLR</sequence>
<comment type="caution">
    <text evidence="2">The sequence shown here is derived from an EMBL/GenBank/DDBJ whole genome shotgun (WGS) entry which is preliminary data.</text>
</comment>
<evidence type="ECO:0008006" key="4">
    <source>
        <dbReference type="Google" id="ProtNLM"/>
    </source>
</evidence>
<keyword evidence="3" id="KW-1185">Reference proteome</keyword>
<dbReference type="PROSITE" id="PS51257">
    <property type="entry name" value="PROKAR_LIPOPROTEIN"/>
    <property type="match status" value="1"/>
</dbReference>
<dbReference type="EMBL" id="JAVDYJ010000001">
    <property type="protein sequence ID" value="MDR7347431.1"/>
    <property type="molecule type" value="Genomic_DNA"/>
</dbReference>
<evidence type="ECO:0000256" key="1">
    <source>
        <dbReference type="SAM" id="SignalP"/>
    </source>
</evidence>
<dbReference type="RefSeq" id="WP_310173610.1">
    <property type="nucleotide sequence ID" value="NZ_BAABHE010000001.1"/>
</dbReference>
<accession>A0ABU2B2C9</accession>
<dbReference type="Proteomes" id="UP001183794">
    <property type="component" value="Unassembled WGS sequence"/>
</dbReference>
<evidence type="ECO:0000313" key="3">
    <source>
        <dbReference type="Proteomes" id="UP001183794"/>
    </source>
</evidence>
<keyword evidence="1" id="KW-0732">Signal</keyword>
<gene>
    <name evidence="2" type="ORF">J2S62_001688</name>
</gene>
<organism evidence="2 3">
    <name type="scientific">Enteractinococcus fodinae</name>
    <dbReference type="NCBI Taxonomy" id="684663"/>
    <lineage>
        <taxon>Bacteria</taxon>
        <taxon>Bacillati</taxon>
        <taxon>Actinomycetota</taxon>
        <taxon>Actinomycetes</taxon>
        <taxon>Micrococcales</taxon>
        <taxon>Micrococcaceae</taxon>
    </lineage>
</organism>
<reference evidence="2 3" key="1">
    <citation type="submission" date="2023-07" db="EMBL/GenBank/DDBJ databases">
        <title>Sequencing the genomes of 1000 actinobacteria strains.</title>
        <authorList>
            <person name="Klenk H.-P."/>
        </authorList>
    </citation>
    <scope>NUCLEOTIDE SEQUENCE [LARGE SCALE GENOMIC DNA]</scope>
    <source>
        <strain evidence="2 3">DSM 22966</strain>
    </source>
</reference>
<evidence type="ECO:0000313" key="2">
    <source>
        <dbReference type="EMBL" id="MDR7347431.1"/>
    </source>
</evidence>
<feature type="signal peptide" evidence="1">
    <location>
        <begin position="1"/>
        <end position="17"/>
    </location>
</feature>